<keyword evidence="11" id="KW-1185">Reference proteome</keyword>
<keyword evidence="6" id="KW-0325">Glycoprotein</keyword>
<dbReference type="EMBL" id="CAJHJT010000056">
    <property type="protein sequence ID" value="CAD7013006.1"/>
    <property type="molecule type" value="Genomic_DNA"/>
</dbReference>
<dbReference type="InterPro" id="IPR051093">
    <property type="entry name" value="Neuroligin/BSAL"/>
</dbReference>
<feature type="domain" description="Carboxylesterase type B" evidence="9">
    <location>
        <begin position="36"/>
        <end position="265"/>
    </location>
</feature>
<evidence type="ECO:0000256" key="3">
    <source>
        <dbReference type="ARBA" id="ARBA00022729"/>
    </source>
</evidence>
<keyword evidence="2" id="KW-0719">Serine esterase</keyword>
<evidence type="ECO:0000256" key="1">
    <source>
        <dbReference type="ARBA" id="ARBA00005964"/>
    </source>
</evidence>
<evidence type="ECO:0000313" key="11">
    <source>
        <dbReference type="Proteomes" id="UP000606786"/>
    </source>
</evidence>
<name>A0A811VC99_CERCA</name>
<evidence type="ECO:0000256" key="5">
    <source>
        <dbReference type="ARBA" id="ARBA00023157"/>
    </source>
</evidence>
<dbReference type="InterPro" id="IPR002018">
    <property type="entry name" value="CarbesteraseB"/>
</dbReference>
<dbReference type="AlphaFoldDB" id="A0A811VC99"/>
<dbReference type="PROSITE" id="PS00122">
    <property type="entry name" value="CARBOXYLESTERASE_B_1"/>
    <property type="match status" value="1"/>
</dbReference>
<dbReference type="Gene3D" id="3.40.50.1820">
    <property type="entry name" value="alpha/beta hydrolase"/>
    <property type="match status" value="1"/>
</dbReference>
<evidence type="ECO:0000256" key="7">
    <source>
        <dbReference type="RuleBase" id="RU361235"/>
    </source>
</evidence>
<dbReference type="PANTHER" id="PTHR43903">
    <property type="entry name" value="NEUROLIGIN"/>
    <property type="match status" value="1"/>
</dbReference>
<protein>
    <recommendedName>
        <fullName evidence="7">Carboxylic ester hydrolase</fullName>
        <ecNumber evidence="7">3.1.1.-</ecNumber>
    </recommendedName>
</protein>
<dbReference type="Pfam" id="PF00135">
    <property type="entry name" value="COesterase"/>
    <property type="match status" value="1"/>
</dbReference>
<sequence>MLCFNTTKNISSLAKIYLALNIYFSHFFSIIICLEAPQITIPGQGVIVGTYLKMFRAQNIKAYLGIRYARASRFSPPELDISEWQGVQNATKFAPLCWQNPSKAGNTILHKLLRNKVAEDHEFIYDEDCLYLNIFIPDGSPGIKGYAVIFWIHAGDFSNGAPTDIEPFQVVFKQKIIVVTFSYRLNIFGFLSTADGEAQGNFGLMDQSAALFWLKKNINHFGGDENKITIMGHSAGAISVGLHLMSEEWSKGGYSGAIMMSGNPKSDN</sequence>
<dbReference type="InterPro" id="IPR019826">
    <property type="entry name" value="Carboxylesterase_B_AS"/>
</dbReference>
<keyword evidence="8" id="KW-0812">Transmembrane</keyword>
<keyword evidence="5" id="KW-1015">Disulfide bond</keyword>
<organism evidence="10 11">
    <name type="scientific">Ceratitis capitata</name>
    <name type="common">Mediterranean fruit fly</name>
    <name type="synonym">Tephritis capitata</name>
    <dbReference type="NCBI Taxonomy" id="7213"/>
    <lineage>
        <taxon>Eukaryota</taxon>
        <taxon>Metazoa</taxon>
        <taxon>Ecdysozoa</taxon>
        <taxon>Arthropoda</taxon>
        <taxon>Hexapoda</taxon>
        <taxon>Insecta</taxon>
        <taxon>Pterygota</taxon>
        <taxon>Neoptera</taxon>
        <taxon>Endopterygota</taxon>
        <taxon>Diptera</taxon>
        <taxon>Brachycera</taxon>
        <taxon>Muscomorpha</taxon>
        <taxon>Tephritoidea</taxon>
        <taxon>Tephritidae</taxon>
        <taxon>Ceratitis</taxon>
        <taxon>Ceratitis</taxon>
    </lineage>
</organism>
<proteinExistence type="inferred from homology"/>
<comment type="caution">
    <text evidence="10">The sequence shown here is derived from an EMBL/GenBank/DDBJ whole genome shotgun (WGS) entry which is preliminary data.</text>
</comment>
<dbReference type="Proteomes" id="UP000606786">
    <property type="component" value="Unassembled WGS sequence"/>
</dbReference>
<dbReference type="SUPFAM" id="SSF53474">
    <property type="entry name" value="alpha/beta-Hydrolases"/>
    <property type="match status" value="1"/>
</dbReference>
<dbReference type="PROSITE" id="PS00941">
    <property type="entry name" value="CARBOXYLESTERASE_B_2"/>
    <property type="match status" value="1"/>
</dbReference>
<evidence type="ECO:0000259" key="9">
    <source>
        <dbReference type="Pfam" id="PF00135"/>
    </source>
</evidence>
<keyword evidence="8" id="KW-0472">Membrane</keyword>
<keyword evidence="3" id="KW-0732">Signal</keyword>
<dbReference type="GO" id="GO:0052689">
    <property type="term" value="F:carboxylic ester hydrolase activity"/>
    <property type="evidence" value="ECO:0007669"/>
    <property type="project" value="UniProtKB-KW"/>
</dbReference>
<evidence type="ECO:0000256" key="8">
    <source>
        <dbReference type="SAM" id="Phobius"/>
    </source>
</evidence>
<dbReference type="InterPro" id="IPR019819">
    <property type="entry name" value="Carboxylesterase_B_CS"/>
</dbReference>
<keyword evidence="4 7" id="KW-0378">Hydrolase</keyword>
<reference evidence="10" key="1">
    <citation type="submission" date="2020-11" db="EMBL/GenBank/DDBJ databases">
        <authorList>
            <person name="Whitehead M."/>
        </authorList>
    </citation>
    <scope>NUCLEOTIDE SEQUENCE</scope>
    <source>
        <strain evidence="10">EGII</strain>
    </source>
</reference>
<keyword evidence="8" id="KW-1133">Transmembrane helix</keyword>
<dbReference type="OrthoDB" id="408631at2759"/>
<dbReference type="EC" id="3.1.1.-" evidence="7"/>
<accession>A0A811VC99</accession>
<evidence type="ECO:0000256" key="2">
    <source>
        <dbReference type="ARBA" id="ARBA00022487"/>
    </source>
</evidence>
<evidence type="ECO:0000313" key="10">
    <source>
        <dbReference type="EMBL" id="CAD7013006.1"/>
    </source>
</evidence>
<evidence type="ECO:0000256" key="6">
    <source>
        <dbReference type="ARBA" id="ARBA00023180"/>
    </source>
</evidence>
<evidence type="ECO:0000256" key="4">
    <source>
        <dbReference type="ARBA" id="ARBA00022801"/>
    </source>
</evidence>
<feature type="transmembrane region" description="Helical" evidence="8">
    <location>
        <begin position="12"/>
        <end position="32"/>
    </location>
</feature>
<comment type="similarity">
    <text evidence="1 7">Belongs to the type-B carboxylesterase/lipase family.</text>
</comment>
<gene>
    <name evidence="10" type="ORF">CCAP1982_LOCUS21095</name>
</gene>
<dbReference type="InterPro" id="IPR029058">
    <property type="entry name" value="AB_hydrolase_fold"/>
</dbReference>